<dbReference type="STRING" id="1210090.GCA_001613185_05264"/>
<feature type="transmembrane region" description="Helical" evidence="1">
    <location>
        <begin position="82"/>
        <end position="102"/>
    </location>
</feature>
<name>A0A366DW80_9NOCA</name>
<sequence length="103" mass="10322">MGPVIGEPLPLVVGVALSPIPIVAAILMILSPGTGDAGSGFAAGWVAGILGVDVAIDYAVAADRLRPTLDRARTRWQDNSHAVLAIVLLVMGSVVLGTGIGGL</sequence>
<protein>
    <submittedName>
        <fullName evidence="2">Uncharacterized protein</fullName>
    </submittedName>
</protein>
<evidence type="ECO:0000313" key="2">
    <source>
        <dbReference type="EMBL" id="RBO94350.1"/>
    </source>
</evidence>
<accession>A0A366DW80</accession>
<gene>
    <name evidence="2" type="ORF">DFR74_102773</name>
</gene>
<dbReference type="RefSeq" id="WP_067512246.1">
    <property type="nucleotide sequence ID" value="NZ_CP107943.1"/>
</dbReference>
<feature type="transmembrane region" description="Helical" evidence="1">
    <location>
        <begin position="9"/>
        <end position="30"/>
    </location>
</feature>
<keyword evidence="3" id="KW-1185">Reference proteome</keyword>
<keyword evidence="1" id="KW-0472">Membrane</keyword>
<evidence type="ECO:0000256" key="1">
    <source>
        <dbReference type="SAM" id="Phobius"/>
    </source>
</evidence>
<keyword evidence="1" id="KW-0812">Transmembrane</keyword>
<dbReference type="AlphaFoldDB" id="A0A366DW80"/>
<comment type="caution">
    <text evidence="2">The sequence shown here is derived from an EMBL/GenBank/DDBJ whole genome shotgun (WGS) entry which is preliminary data.</text>
</comment>
<proteinExistence type="predicted"/>
<evidence type="ECO:0000313" key="3">
    <source>
        <dbReference type="Proteomes" id="UP000252586"/>
    </source>
</evidence>
<keyword evidence="1" id="KW-1133">Transmembrane helix</keyword>
<dbReference type="OrthoDB" id="4753036at2"/>
<reference evidence="2 3" key="1">
    <citation type="submission" date="2018-06" db="EMBL/GenBank/DDBJ databases">
        <title>Genomic Encyclopedia of Type Strains, Phase IV (KMG-IV): sequencing the most valuable type-strain genomes for metagenomic binning, comparative biology and taxonomic classification.</title>
        <authorList>
            <person name="Goeker M."/>
        </authorList>
    </citation>
    <scope>NUCLEOTIDE SEQUENCE [LARGE SCALE GENOMIC DNA]</scope>
    <source>
        <strain evidence="2 3">DSM 44599</strain>
    </source>
</reference>
<feature type="transmembrane region" description="Helical" evidence="1">
    <location>
        <begin position="42"/>
        <end position="61"/>
    </location>
</feature>
<dbReference type="EMBL" id="QNRE01000002">
    <property type="protein sequence ID" value="RBO94350.1"/>
    <property type="molecule type" value="Genomic_DNA"/>
</dbReference>
<organism evidence="2 3">
    <name type="scientific">Nocardia puris</name>
    <dbReference type="NCBI Taxonomy" id="208602"/>
    <lineage>
        <taxon>Bacteria</taxon>
        <taxon>Bacillati</taxon>
        <taxon>Actinomycetota</taxon>
        <taxon>Actinomycetes</taxon>
        <taxon>Mycobacteriales</taxon>
        <taxon>Nocardiaceae</taxon>
        <taxon>Nocardia</taxon>
    </lineage>
</organism>
<dbReference type="Proteomes" id="UP000252586">
    <property type="component" value="Unassembled WGS sequence"/>
</dbReference>